<feature type="binding site" evidence="4">
    <location>
        <position position="129"/>
    </location>
    <ligand>
        <name>Zn(2+)</name>
        <dbReference type="ChEBI" id="CHEBI:29105"/>
    </ligand>
</feature>
<feature type="binding site" evidence="4">
    <location>
        <position position="153"/>
    </location>
    <ligand>
        <name>Zn(2+)</name>
        <dbReference type="ChEBI" id="CHEBI:29105"/>
    </ligand>
</feature>
<keyword evidence="4" id="KW-0862">Zinc</keyword>
<dbReference type="Gene3D" id="3.30.1600.10">
    <property type="entry name" value="SIR2/SIRT2 'Small Domain"/>
    <property type="match status" value="1"/>
</dbReference>
<dbReference type="AlphaFoldDB" id="A0A9D2KM35"/>
<dbReference type="InterPro" id="IPR029035">
    <property type="entry name" value="DHS-like_NAD/FAD-binding_dom"/>
</dbReference>
<dbReference type="InterPro" id="IPR050134">
    <property type="entry name" value="NAD-dep_sirtuin_deacylases"/>
</dbReference>
<comment type="caution">
    <text evidence="6">The sequence shown here is derived from an EMBL/GenBank/DDBJ whole genome shotgun (WGS) entry which is preliminary data.</text>
</comment>
<evidence type="ECO:0000313" key="7">
    <source>
        <dbReference type="Proteomes" id="UP000824225"/>
    </source>
</evidence>
<proteinExistence type="predicted"/>
<dbReference type="Gene3D" id="3.40.50.1220">
    <property type="entry name" value="TPP-binding domain"/>
    <property type="match status" value="1"/>
</dbReference>
<dbReference type="PANTHER" id="PTHR11085:SF4">
    <property type="entry name" value="NAD-DEPENDENT PROTEIN DEACYLASE"/>
    <property type="match status" value="1"/>
</dbReference>
<dbReference type="SUPFAM" id="SSF52467">
    <property type="entry name" value="DHS-like NAD/FAD-binding domain"/>
    <property type="match status" value="1"/>
</dbReference>
<protein>
    <recommendedName>
        <fullName evidence="1">protein acetyllysine N-acetyltransferase</fullName>
        <ecNumber evidence="1">2.3.1.286</ecNumber>
    </recommendedName>
</protein>
<dbReference type="EC" id="2.3.1.286" evidence="1"/>
<dbReference type="InterPro" id="IPR026590">
    <property type="entry name" value="Ssirtuin_cat_dom"/>
</dbReference>
<feature type="active site" description="Proton acceptor" evidence="4">
    <location>
        <position position="121"/>
    </location>
</feature>
<dbReference type="GO" id="GO:0070403">
    <property type="term" value="F:NAD+ binding"/>
    <property type="evidence" value="ECO:0007669"/>
    <property type="project" value="InterPro"/>
</dbReference>
<feature type="domain" description="Deacetylase sirtuin-type" evidence="5">
    <location>
        <begin position="1"/>
        <end position="246"/>
    </location>
</feature>
<evidence type="ECO:0000256" key="3">
    <source>
        <dbReference type="ARBA" id="ARBA00023027"/>
    </source>
</evidence>
<accession>A0A9D2KM35</accession>
<dbReference type="Proteomes" id="UP000824225">
    <property type="component" value="Unassembled WGS sequence"/>
</dbReference>
<dbReference type="GO" id="GO:0046872">
    <property type="term" value="F:metal ion binding"/>
    <property type="evidence" value="ECO:0007669"/>
    <property type="project" value="UniProtKB-KW"/>
</dbReference>
<sequence length="246" mass="27319">MADSPDELVRLVREARRCVALTGAGISTLSGIPDFRGPQGLYRRTDIDADKLFDLRYFLRDPSYYYRHAKDFLYNLEDKEPNLIHAVLAEMEQQGRLRAVITQNIDLLHRKAGSRRVLELHGSPLRHRCLECGREYLFEAMARSVRAGETPYCENCGGIIKPDIVFFGEALPADVLEDAEEEAAQADLMLVLGSSLTVYPAAALPEVTVRCGGKLAVINASPTHLDDAAVWRGSDLVEAFTALQTL</sequence>
<dbReference type="InterPro" id="IPR003000">
    <property type="entry name" value="Sirtuin"/>
</dbReference>
<dbReference type="Pfam" id="PF02146">
    <property type="entry name" value="SIR2"/>
    <property type="match status" value="1"/>
</dbReference>
<dbReference type="GO" id="GO:0017136">
    <property type="term" value="F:histone deacetylase activity, NAD-dependent"/>
    <property type="evidence" value="ECO:0007669"/>
    <property type="project" value="TreeGrafter"/>
</dbReference>
<evidence type="ECO:0000313" key="6">
    <source>
        <dbReference type="EMBL" id="HJA08462.1"/>
    </source>
</evidence>
<keyword evidence="4" id="KW-0479">Metal-binding</keyword>
<evidence type="ECO:0000256" key="4">
    <source>
        <dbReference type="PROSITE-ProRule" id="PRU00236"/>
    </source>
</evidence>
<reference evidence="6" key="2">
    <citation type="submission" date="2021-04" db="EMBL/GenBank/DDBJ databases">
        <authorList>
            <person name="Gilroy R."/>
        </authorList>
    </citation>
    <scope>NUCLEOTIDE SEQUENCE</scope>
    <source>
        <strain evidence="6">CHK186-16707</strain>
    </source>
</reference>
<reference evidence="6" key="1">
    <citation type="journal article" date="2021" name="PeerJ">
        <title>Extensive microbial diversity within the chicken gut microbiome revealed by metagenomics and culture.</title>
        <authorList>
            <person name="Gilroy R."/>
            <person name="Ravi A."/>
            <person name="Getino M."/>
            <person name="Pursley I."/>
            <person name="Horton D.L."/>
            <person name="Alikhan N.F."/>
            <person name="Baker D."/>
            <person name="Gharbi K."/>
            <person name="Hall N."/>
            <person name="Watson M."/>
            <person name="Adriaenssens E.M."/>
            <person name="Foster-Nyarko E."/>
            <person name="Jarju S."/>
            <person name="Secka A."/>
            <person name="Antonio M."/>
            <person name="Oren A."/>
            <person name="Chaudhuri R.R."/>
            <person name="La Ragione R."/>
            <person name="Hildebrand F."/>
            <person name="Pallen M.J."/>
        </authorList>
    </citation>
    <scope>NUCLEOTIDE SEQUENCE</scope>
    <source>
        <strain evidence="6">CHK186-16707</strain>
    </source>
</reference>
<keyword evidence="3" id="KW-0520">NAD</keyword>
<evidence type="ECO:0000256" key="2">
    <source>
        <dbReference type="ARBA" id="ARBA00022679"/>
    </source>
</evidence>
<dbReference type="InterPro" id="IPR026591">
    <property type="entry name" value="Sirtuin_cat_small_dom_sf"/>
</dbReference>
<dbReference type="EMBL" id="DXAN01000014">
    <property type="protein sequence ID" value="HJA08462.1"/>
    <property type="molecule type" value="Genomic_DNA"/>
</dbReference>
<feature type="binding site" evidence="4">
    <location>
        <position position="156"/>
    </location>
    <ligand>
        <name>Zn(2+)</name>
        <dbReference type="ChEBI" id="CHEBI:29105"/>
    </ligand>
</feature>
<dbReference type="NCBIfam" id="NF001753">
    <property type="entry name" value="PRK00481.1-3"/>
    <property type="match status" value="1"/>
</dbReference>
<dbReference type="PROSITE" id="PS50305">
    <property type="entry name" value="SIRTUIN"/>
    <property type="match status" value="1"/>
</dbReference>
<dbReference type="PANTHER" id="PTHR11085">
    <property type="entry name" value="NAD-DEPENDENT PROTEIN DEACYLASE SIRTUIN-5, MITOCHONDRIAL-RELATED"/>
    <property type="match status" value="1"/>
</dbReference>
<organism evidence="6 7">
    <name type="scientific">Candidatus Mailhella merdigallinarum</name>
    <dbReference type="NCBI Taxonomy" id="2838658"/>
    <lineage>
        <taxon>Bacteria</taxon>
        <taxon>Pseudomonadati</taxon>
        <taxon>Thermodesulfobacteriota</taxon>
        <taxon>Desulfovibrionia</taxon>
        <taxon>Desulfovibrionales</taxon>
        <taxon>Desulfovibrionaceae</taxon>
        <taxon>Mailhella</taxon>
    </lineage>
</organism>
<name>A0A9D2KM35_9BACT</name>
<evidence type="ECO:0000256" key="1">
    <source>
        <dbReference type="ARBA" id="ARBA00012928"/>
    </source>
</evidence>
<feature type="binding site" evidence="4">
    <location>
        <position position="132"/>
    </location>
    <ligand>
        <name>Zn(2+)</name>
        <dbReference type="ChEBI" id="CHEBI:29105"/>
    </ligand>
</feature>
<evidence type="ECO:0000259" key="5">
    <source>
        <dbReference type="PROSITE" id="PS50305"/>
    </source>
</evidence>
<gene>
    <name evidence="6" type="ORF">H9962_04635</name>
</gene>
<keyword evidence="2" id="KW-0808">Transferase</keyword>